<comment type="caution">
    <text evidence="1">The sequence shown here is derived from an EMBL/GenBank/DDBJ whole genome shotgun (WGS) entry which is preliminary data.</text>
</comment>
<dbReference type="RefSeq" id="WP_188693733.1">
    <property type="nucleotide sequence ID" value="NZ_BMLY01000003.1"/>
</dbReference>
<gene>
    <name evidence="1" type="ORF">GCM10010971_23880</name>
</gene>
<accession>A0ABQ2PLS3</accession>
<evidence type="ECO:0000313" key="1">
    <source>
        <dbReference type="EMBL" id="GGP26569.1"/>
    </source>
</evidence>
<proteinExistence type="predicted"/>
<sequence>MSARPGQRRWWVLPFALLLALQSWLWLHLRRGAELLLAWPVWRRWGAGVMRWLRARTPFQAMLCFTIPVALTNPPRLICVYLLAKGHWLASAALYVTLKSLEFGSVAVVERACRPVLRTVRIYRRGYLFVARWRRWARRQLRPWRQWWRVHRASLFRHFQ</sequence>
<protein>
    <submittedName>
        <fullName evidence="1">Uncharacterized protein</fullName>
    </submittedName>
</protein>
<organism evidence="1 2">
    <name type="scientific">Silvimonas amylolytica</name>
    <dbReference type="NCBI Taxonomy" id="449663"/>
    <lineage>
        <taxon>Bacteria</taxon>
        <taxon>Pseudomonadati</taxon>
        <taxon>Pseudomonadota</taxon>
        <taxon>Betaproteobacteria</taxon>
        <taxon>Neisseriales</taxon>
        <taxon>Chitinibacteraceae</taxon>
        <taxon>Silvimonas</taxon>
    </lineage>
</organism>
<dbReference type="Proteomes" id="UP000621859">
    <property type="component" value="Unassembled WGS sequence"/>
</dbReference>
<evidence type="ECO:0000313" key="2">
    <source>
        <dbReference type="Proteomes" id="UP000621859"/>
    </source>
</evidence>
<reference evidence="2" key="1">
    <citation type="journal article" date="2019" name="Int. J. Syst. Evol. Microbiol.">
        <title>The Global Catalogue of Microorganisms (GCM) 10K type strain sequencing project: providing services to taxonomists for standard genome sequencing and annotation.</title>
        <authorList>
            <consortium name="The Broad Institute Genomics Platform"/>
            <consortium name="The Broad Institute Genome Sequencing Center for Infectious Disease"/>
            <person name="Wu L."/>
            <person name="Ma J."/>
        </authorList>
    </citation>
    <scope>NUCLEOTIDE SEQUENCE [LARGE SCALE GENOMIC DNA]</scope>
    <source>
        <strain evidence="2">CGMCC 1.8860</strain>
    </source>
</reference>
<name>A0ABQ2PLS3_9NEIS</name>
<keyword evidence="2" id="KW-1185">Reference proteome</keyword>
<dbReference type="EMBL" id="BMLY01000003">
    <property type="protein sequence ID" value="GGP26569.1"/>
    <property type="molecule type" value="Genomic_DNA"/>
</dbReference>